<evidence type="ECO:0000313" key="1">
    <source>
        <dbReference type="EMBL" id="AND28453.1"/>
    </source>
</evidence>
<organism evidence="1">
    <name type="scientific">Bacillus thuringiensis subsp. israelensis</name>
    <dbReference type="NCBI Taxonomy" id="1430"/>
    <lineage>
        <taxon>Bacteria</taxon>
        <taxon>Bacillati</taxon>
        <taxon>Bacillota</taxon>
        <taxon>Bacilli</taxon>
        <taxon>Bacillales</taxon>
        <taxon>Bacillaceae</taxon>
        <taxon>Bacillus</taxon>
        <taxon>Bacillus cereus group</taxon>
    </lineage>
</organism>
<gene>
    <name evidence="1" type="ORF">ATN07_32510</name>
</gene>
<proteinExistence type="predicted"/>
<dbReference type="RefSeq" id="WP_000996299.1">
    <property type="nucleotide sequence ID" value="NZ_CP013278.1"/>
</dbReference>
<accession>A0A160LK03</accession>
<name>A0A160LK03_BACTI</name>
<sequence length="148" mass="16113">MAILNSVKKLAKIGVQNTKIGTKMAAHSVKNSPKTITNGVKNAPKNIVKSTFVDTKDKEKTLSNFYTGKKLNPKHVMAVGGGYLAINNAKLGFEHKTIEPLRLATMNNYQEMGAPDVMMYDGVGQERAPKNLNADGSIVFGLHNNRRG</sequence>
<dbReference type="PATRIC" id="fig|1430.6.peg.2201"/>
<dbReference type="EMBL" id="CP013278">
    <property type="protein sequence ID" value="AND28453.1"/>
    <property type="molecule type" value="Genomic_DNA"/>
</dbReference>
<dbReference type="AlphaFoldDB" id="A0A160LK03"/>
<reference evidence="1" key="1">
    <citation type="journal article" date="2017" name="Res. Microbiol.">
        <title>Comparative genomics of extrachromosomal elements in Bacillus thuringiensis subsp. israelensis.</title>
        <authorList>
            <person name="Bolotin A."/>
            <person name="Gillis A."/>
            <person name="Sanchis V."/>
            <person name="Nielsen-LeRoux C."/>
            <person name="Mahillon J."/>
            <person name="Lereclus D."/>
            <person name="Sorokin A."/>
        </authorList>
    </citation>
    <scope>NUCLEOTIDE SEQUENCE</scope>
    <source>
        <strain evidence="1">AM65-52</strain>
        <plasmid evidence="1">pAM65-52-3-235K</plasmid>
    </source>
</reference>
<protein>
    <submittedName>
        <fullName evidence="1">Uncharacterized protein</fullName>
    </submittedName>
</protein>
<geneLocation type="plasmid" evidence="1">
    <name>pAM65-52-3-235K</name>
</geneLocation>
<keyword evidence="1" id="KW-0614">Plasmid</keyword>